<evidence type="ECO:0000313" key="1">
    <source>
        <dbReference type="EMBL" id="CAG8440036.1"/>
    </source>
</evidence>
<name>A0ACA9JWX6_9GLOM</name>
<comment type="caution">
    <text evidence="1">The sequence shown here is derived from an EMBL/GenBank/DDBJ whole genome shotgun (WGS) entry which is preliminary data.</text>
</comment>
<dbReference type="Proteomes" id="UP000789525">
    <property type="component" value="Unassembled WGS sequence"/>
</dbReference>
<sequence>MSELEHKIDIEIEGDDPEVNDIKKIVCSPNLDYITAWGYAREIDIIYIYSLKGREGREYEGRFKPELPLPLGFDGDGDFIDLLDISDQKHIVLKACYDDHKNEIESLVLFDANVFENEKRGVLLQTGNKGTFIGGTFVTNEKYNRGYVLIKEEREEVDGEENIIATGYLFSGPNWK</sequence>
<organism evidence="1 2">
    <name type="scientific">Acaulospora colombiana</name>
    <dbReference type="NCBI Taxonomy" id="27376"/>
    <lineage>
        <taxon>Eukaryota</taxon>
        <taxon>Fungi</taxon>
        <taxon>Fungi incertae sedis</taxon>
        <taxon>Mucoromycota</taxon>
        <taxon>Glomeromycotina</taxon>
        <taxon>Glomeromycetes</taxon>
        <taxon>Diversisporales</taxon>
        <taxon>Acaulosporaceae</taxon>
        <taxon>Acaulospora</taxon>
    </lineage>
</organism>
<gene>
    <name evidence="1" type="ORF">ACOLOM_LOCUS164</name>
</gene>
<reference evidence="1" key="1">
    <citation type="submission" date="2021-06" db="EMBL/GenBank/DDBJ databases">
        <authorList>
            <person name="Kallberg Y."/>
            <person name="Tangrot J."/>
            <person name="Rosling A."/>
        </authorList>
    </citation>
    <scope>NUCLEOTIDE SEQUENCE</scope>
    <source>
        <strain evidence="1">CL356</strain>
    </source>
</reference>
<proteinExistence type="predicted"/>
<dbReference type="EMBL" id="CAJVPT010000175">
    <property type="protein sequence ID" value="CAG8440036.1"/>
    <property type="molecule type" value="Genomic_DNA"/>
</dbReference>
<evidence type="ECO:0000313" key="2">
    <source>
        <dbReference type="Proteomes" id="UP000789525"/>
    </source>
</evidence>
<accession>A0ACA9JWX6</accession>
<protein>
    <submittedName>
        <fullName evidence="1">6113_t:CDS:1</fullName>
    </submittedName>
</protein>
<keyword evidence="2" id="KW-1185">Reference proteome</keyword>